<protein>
    <submittedName>
        <fullName evidence="2">Uncharacterized protein</fullName>
    </submittedName>
</protein>
<name>A0A0H4A1Z5_9GAMM</name>
<evidence type="ECO:0000313" key="2">
    <source>
        <dbReference type="EMBL" id="AKN40977.1"/>
    </source>
</evidence>
<dbReference type="AlphaFoldDB" id="A0A0H4A1Z5"/>
<keyword evidence="1" id="KW-0812">Transmembrane</keyword>
<keyword evidence="1" id="KW-0472">Membrane</keyword>
<dbReference type="EMBL" id="KP795714">
    <property type="protein sequence ID" value="AKN40977.1"/>
    <property type="molecule type" value="Genomic_DNA"/>
</dbReference>
<sequence>MVLGSLAPFFLLIGIKGSDLVSDTILWSICLMLVSFPNLFLLLRIYSSKKHKDKKAFKVVSVSDNREHLLVYLFFVLVPLFQANMNVERELIMIIFVSFFVVFLFLSFKSSLYEFFLCYF</sequence>
<reference evidence="2" key="1">
    <citation type="journal article" date="2015" name="MBio">
        <title>Eco-Evolutionary Dynamics of Episomes among Ecologically Cohesive Bacterial Populations.</title>
        <authorList>
            <person name="Xue H."/>
            <person name="Cordero O.X."/>
            <person name="Camas F.M."/>
            <person name="Trimble W."/>
            <person name="Meyer F."/>
            <person name="Guglielmini J."/>
            <person name="Rocha E.P."/>
            <person name="Polz M.F."/>
        </authorList>
    </citation>
    <scope>NUCLEOTIDE SEQUENCE</scope>
    <source>
        <strain evidence="2">FF_351</strain>
    </source>
</reference>
<evidence type="ECO:0000256" key="1">
    <source>
        <dbReference type="SAM" id="Phobius"/>
    </source>
</evidence>
<feature type="transmembrane region" description="Helical" evidence="1">
    <location>
        <begin position="27"/>
        <end position="47"/>
    </location>
</feature>
<proteinExistence type="predicted"/>
<feature type="transmembrane region" description="Helical" evidence="1">
    <location>
        <begin position="91"/>
        <end position="108"/>
    </location>
</feature>
<keyword evidence="1" id="KW-1133">Transmembrane helix</keyword>
<accession>A0A0H4A1Z5</accession>
<feature type="transmembrane region" description="Helical" evidence="1">
    <location>
        <begin position="68"/>
        <end position="85"/>
    </location>
</feature>
<organism evidence="2">
    <name type="scientific">Enterovibrio norvegicus</name>
    <dbReference type="NCBI Taxonomy" id="188144"/>
    <lineage>
        <taxon>Bacteria</taxon>
        <taxon>Pseudomonadati</taxon>
        <taxon>Pseudomonadota</taxon>
        <taxon>Gammaproteobacteria</taxon>
        <taxon>Vibrionales</taxon>
        <taxon>Vibrionaceae</taxon>
        <taxon>Enterovibrio</taxon>
    </lineage>
</organism>